<dbReference type="GO" id="GO:0016787">
    <property type="term" value="F:hydrolase activity"/>
    <property type="evidence" value="ECO:0007669"/>
    <property type="project" value="UniProtKB-KW"/>
</dbReference>
<name>A0ABU0M1F2_9HYPH</name>
<dbReference type="GO" id="GO:0005524">
    <property type="term" value="F:ATP binding"/>
    <property type="evidence" value="ECO:0007669"/>
    <property type="project" value="UniProtKB-KW"/>
</dbReference>
<keyword evidence="3" id="KW-0547">Nucleotide-binding</keyword>
<gene>
    <name evidence="6" type="ORF">QO015_000385</name>
</gene>
<keyword evidence="2" id="KW-0813">Transport</keyword>
<dbReference type="InterPro" id="IPR027417">
    <property type="entry name" value="P-loop_NTPase"/>
</dbReference>
<feature type="domain" description="ABC transporter" evidence="5">
    <location>
        <begin position="2"/>
        <end position="235"/>
    </location>
</feature>
<dbReference type="SMART" id="SM00382">
    <property type="entry name" value="AAA"/>
    <property type="match status" value="1"/>
</dbReference>
<reference evidence="6 7" key="1">
    <citation type="submission" date="2023-07" db="EMBL/GenBank/DDBJ databases">
        <title>Genomic Encyclopedia of Type Strains, Phase IV (KMG-IV): sequencing the most valuable type-strain genomes for metagenomic binning, comparative biology and taxonomic classification.</title>
        <authorList>
            <person name="Goeker M."/>
        </authorList>
    </citation>
    <scope>NUCLEOTIDE SEQUENCE [LARGE SCALE GENOMIC DNA]</scope>
    <source>
        <strain evidence="6 7">B1-1</strain>
    </source>
</reference>
<comment type="similarity">
    <text evidence="1">Belongs to the ABC transporter superfamily.</text>
</comment>
<evidence type="ECO:0000256" key="1">
    <source>
        <dbReference type="ARBA" id="ARBA00005417"/>
    </source>
</evidence>
<evidence type="ECO:0000256" key="3">
    <source>
        <dbReference type="ARBA" id="ARBA00022741"/>
    </source>
</evidence>
<evidence type="ECO:0000313" key="6">
    <source>
        <dbReference type="EMBL" id="MDQ0514772.1"/>
    </source>
</evidence>
<evidence type="ECO:0000256" key="2">
    <source>
        <dbReference type="ARBA" id="ARBA00022448"/>
    </source>
</evidence>
<protein>
    <submittedName>
        <fullName evidence="6">Energy-coupling factor transport system ATP-binding protein</fullName>
        <ecNumber evidence="6">3.6.3.-</ecNumber>
    </submittedName>
</protein>
<dbReference type="SUPFAM" id="SSF52540">
    <property type="entry name" value="P-loop containing nucleoside triphosphate hydrolases"/>
    <property type="match status" value="1"/>
</dbReference>
<keyword evidence="7" id="KW-1185">Reference proteome</keyword>
<dbReference type="PANTHER" id="PTHR43553:SF24">
    <property type="entry name" value="ENERGY-COUPLING FACTOR TRANSPORTER ATP-BINDING PROTEIN ECFA1"/>
    <property type="match status" value="1"/>
</dbReference>
<sequence length="267" mass="28107">MLTVDDVTFAYAPGAPVLSDVTFHVPPGQVVAIVGRNGAGKSTLLRLLNGLYQPESGAIVVNGNATSDTPVHLLARSIGTVFQAPEQQIFNAKVIDEIAFGPKQLGLTGKALDERVADVLQRIGLAGEAETHPLDIDASARRMVAIGSVLAMQPPVLLLDEAQRGLDKVAIDRLATIIADEKARGTTVLLVCHDMDFVARNADRVLGLAKGRLAADRPTEAFFTDAALTAEVGVEVPDMVSLSAALGLAPTLSPERFAAAWMARNEA</sequence>
<proteinExistence type="inferred from homology"/>
<dbReference type="Gene3D" id="3.40.50.300">
    <property type="entry name" value="P-loop containing nucleotide triphosphate hydrolases"/>
    <property type="match status" value="1"/>
</dbReference>
<evidence type="ECO:0000313" key="7">
    <source>
        <dbReference type="Proteomes" id="UP001223743"/>
    </source>
</evidence>
<keyword evidence="4 6" id="KW-0067">ATP-binding</keyword>
<dbReference type="PROSITE" id="PS50893">
    <property type="entry name" value="ABC_TRANSPORTER_2"/>
    <property type="match status" value="1"/>
</dbReference>
<accession>A0ABU0M1F2</accession>
<comment type="caution">
    <text evidence="6">The sequence shown here is derived from an EMBL/GenBank/DDBJ whole genome shotgun (WGS) entry which is preliminary data.</text>
</comment>
<dbReference type="InterPro" id="IPR003593">
    <property type="entry name" value="AAA+_ATPase"/>
</dbReference>
<dbReference type="InterPro" id="IPR050095">
    <property type="entry name" value="ECF_ABC_transporter_ATP-bd"/>
</dbReference>
<dbReference type="InterPro" id="IPR003439">
    <property type="entry name" value="ABC_transporter-like_ATP-bd"/>
</dbReference>
<dbReference type="PANTHER" id="PTHR43553">
    <property type="entry name" value="HEAVY METAL TRANSPORTER"/>
    <property type="match status" value="1"/>
</dbReference>
<dbReference type="RefSeq" id="WP_266281811.1">
    <property type="nucleotide sequence ID" value="NZ_JAPKNF010000001.1"/>
</dbReference>
<evidence type="ECO:0000256" key="4">
    <source>
        <dbReference type="ARBA" id="ARBA00022840"/>
    </source>
</evidence>
<dbReference type="Proteomes" id="UP001223743">
    <property type="component" value="Unassembled WGS sequence"/>
</dbReference>
<dbReference type="CDD" id="cd03225">
    <property type="entry name" value="ABC_cobalt_CbiO_domain1"/>
    <property type="match status" value="1"/>
</dbReference>
<keyword evidence="6" id="KW-0378">Hydrolase</keyword>
<organism evidence="6 7">
    <name type="scientific">Kaistia geumhonensis</name>
    <dbReference type="NCBI Taxonomy" id="410839"/>
    <lineage>
        <taxon>Bacteria</taxon>
        <taxon>Pseudomonadati</taxon>
        <taxon>Pseudomonadota</taxon>
        <taxon>Alphaproteobacteria</taxon>
        <taxon>Hyphomicrobiales</taxon>
        <taxon>Kaistiaceae</taxon>
        <taxon>Kaistia</taxon>
    </lineage>
</organism>
<dbReference type="EC" id="3.6.3.-" evidence="6"/>
<dbReference type="InterPro" id="IPR015856">
    <property type="entry name" value="ABC_transpr_CbiO/EcfA_su"/>
</dbReference>
<evidence type="ECO:0000259" key="5">
    <source>
        <dbReference type="PROSITE" id="PS50893"/>
    </source>
</evidence>
<dbReference type="Pfam" id="PF00005">
    <property type="entry name" value="ABC_tran"/>
    <property type="match status" value="1"/>
</dbReference>
<dbReference type="EMBL" id="JAUSWJ010000001">
    <property type="protein sequence ID" value="MDQ0514772.1"/>
    <property type="molecule type" value="Genomic_DNA"/>
</dbReference>